<dbReference type="GO" id="GO:0046872">
    <property type="term" value="F:metal ion binding"/>
    <property type="evidence" value="ECO:0007669"/>
    <property type="project" value="UniProtKB-KW"/>
</dbReference>
<organism evidence="6 7">
    <name type="scientific">Ampelomyces quisqualis</name>
    <name type="common">Powdery mildew agent</name>
    <dbReference type="NCBI Taxonomy" id="50730"/>
    <lineage>
        <taxon>Eukaryota</taxon>
        <taxon>Fungi</taxon>
        <taxon>Dikarya</taxon>
        <taxon>Ascomycota</taxon>
        <taxon>Pezizomycotina</taxon>
        <taxon>Dothideomycetes</taxon>
        <taxon>Pleosporomycetidae</taxon>
        <taxon>Pleosporales</taxon>
        <taxon>Pleosporineae</taxon>
        <taxon>Phaeosphaeriaceae</taxon>
        <taxon>Ampelomyces</taxon>
    </lineage>
</organism>
<dbReference type="Gene3D" id="3.40.50.720">
    <property type="entry name" value="NAD(P)-binding Rossmann-like Domain"/>
    <property type="match status" value="1"/>
</dbReference>
<comment type="similarity">
    <text evidence="2">Belongs to the zinc-containing alcohol dehydrogenase family.</text>
</comment>
<dbReference type="Gene3D" id="3.90.180.10">
    <property type="entry name" value="Medium-chain alcohol dehydrogenases, catalytic domain"/>
    <property type="match status" value="1"/>
</dbReference>
<evidence type="ECO:0008006" key="8">
    <source>
        <dbReference type="Google" id="ProtNLM"/>
    </source>
</evidence>
<dbReference type="SUPFAM" id="SSF50129">
    <property type="entry name" value="GroES-like"/>
    <property type="match status" value="1"/>
</dbReference>
<dbReference type="GO" id="GO:0003939">
    <property type="term" value="F:L-iditol 2-dehydrogenase (NAD+) activity"/>
    <property type="evidence" value="ECO:0007669"/>
    <property type="project" value="TreeGrafter"/>
</dbReference>
<dbReference type="InterPro" id="IPR011032">
    <property type="entry name" value="GroES-like_sf"/>
</dbReference>
<evidence type="ECO:0000256" key="5">
    <source>
        <dbReference type="ARBA" id="ARBA00023002"/>
    </source>
</evidence>
<keyword evidence="4" id="KW-0862">Zinc</keyword>
<evidence type="ECO:0000256" key="1">
    <source>
        <dbReference type="ARBA" id="ARBA00001947"/>
    </source>
</evidence>
<keyword evidence="5" id="KW-0560">Oxidoreductase</keyword>
<keyword evidence="7" id="KW-1185">Reference proteome</keyword>
<evidence type="ECO:0000313" key="7">
    <source>
        <dbReference type="Proteomes" id="UP000800096"/>
    </source>
</evidence>
<name>A0A6A5QB64_AMPQU</name>
<evidence type="ECO:0000256" key="2">
    <source>
        <dbReference type="ARBA" id="ARBA00008072"/>
    </source>
</evidence>
<dbReference type="Proteomes" id="UP000800096">
    <property type="component" value="Unassembled WGS sequence"/>
</dbReference>
<dbReference type="OrthoDB" id="3941538at2759"/>
<proteinExistence type="inferred from homology"/>
<dbReference type="SUPFAM" id="SSF51984">
    <property type="entry name" value="MurCD N-terminal domain"/>
    <property type="match status" value="1"/>
</dbReference>
<dbReference type="AlphaFoldDB" id="A0A6A5QB64"/>
<gene>
    <name evidence="6" type="ORF">BDU57DRAFT_597294</name>
</gene>
<protein>
    <recommendedName>
        <fullName evidence="8">Alcohol dehydrogenase-like C-terminal domain-containing protein</fullName>
    </recommendedName>
</protein>
<comment type="cofactor">
    <cofactor evidence="1">
        <name>Zn(2+)</name>
        <dbReference type="ChEBI" id="CHEBI:29105"/>
    </cofactor>
</comment>
<evidence type="ECO:0000256" key="4">
    <source>
        <dbReference type="ARBA" id="ARBA00022833"/>
    </source>
</evidence>
<dbReference type="PANTHER" id="PTHR43161">
    <property type="entry name" value="SORBITOL DEHYDROGENASE"/>
    <property type="match status" value="1"/>
</dbReference>
<dbReference type="GO" id="GO:0006062">
    <property type="term" value="P:sorbitol catabolic process"/>
    <property type="evidence" value="ECO:0007669"/>
    <property type="project" value="TreeGrafter"/>
</dbReference>
<keyword evidence="3" id="KW-0479">Metal-binding</keyword>
<accession>A0A6A5QB64</accession>
<dbReference type="PANTHER" id="PTHR43161:SF3">
    <property type="entry name" value="D-XYLULOSE REDUCTASE"/>
    <property type="match status" value="1"/>
</dbReference>
<reference evidence="6" key="1">
    <citation type="journal article" date="2020" name="Stud. Mycol.">
        <title>101 Dothideomycetes genomes: a test case for predicting lifestyles and emergence of pathogens.</title>
        <authorList>
            <person name="Haridas S."/>
            <person name="Albert R."/>
            <person name="Binder M."/>
            <person name="Bloem J."/>
            <person name="Labutti K."/>
            <person name="Salamov A."/>
            <person name="Andreopoulos B."/>
            <person name="Baker S."/>
            <person name="Barry K."/>
            <person name="Bills G."/>
            <person name="Bluhm B."/>
            <person name="Cannon C."/>
            <person name="Castanera R."/>
            <person name="Culley D."/>
            <person name="Daum C."/>
            <person name="Ezra D."/>
            <person name="Gonzalez J."/>
            <person name="Henrissat B."/>
            <person name="Kuo A."/>
            <person name="Liang C."/>
            <person name="Lipzen A."/>
            <person name="Lutzoni F."/>
            <person name="Magnuson J."/>
            <person name="Mondo S."/>
            <person name="Nolan M."/>
            <person name="Ohm R."/>
            <person name="Pangilinan J."/>
            <person name="Park H.-J."/>
            <person name="Ramirez L."/>
            <person name="Alfaro M."/>
            <person name="Sun H."/>
            <person name="Tritt A."/>
            <person name="Yoshinaga Y."/>
            <person name="Zwiers L.-H."/>
            <person name="Turgeon B."/>
            <person name="Goodwin S."/>
            <person name="Spatafora J."/>
            <person name="Crous P."/>
            <person name="Grigoriev I."/>
        </authorList>
    </citation>
    <scope>NUCLEOTIDE SEQUENCE</scope>
    <source>
        <strain evidence="6">HMLAC05119</strain>
    </source>
</reference>
<evidence type="ECO:0000313" key="6">
    <source>
        <dbReference type="EMBL" id="KAF1912755.1"/>
    </source>
</evidence>
<evidence type="ECO:0000256" key="3">
    <source>
        <dbReference type="ARBA" id="ARBA00022723"/>
    </source>
</evidence>
<sequence>MYGTIASYSVMNLPVSSTNVEKTSRNSGVRCNLCSSMRFAATPPYDGTLSTFYCLSEECCFKIPPHISLSEAALVEPLSISIHFCGLAGNLQGKTVAVFGAGPIGLLCSAVASAFGASSVVTEDYKQLYYIIKNSKKFKPKISNYYTKCTINRNSIEISNIVIPTIYLINLQEYSRDIIITKTKDYSIFLEVIKILIKISYI</sequence>
<dbReference type="EMBL" id="ML979139">
    <property type="protein sequence ID" value="KAF1912755.1"/>
    <property type="molecule type" value="Genomic_DNA"/>
</dbReference>